<dbReference type="InterPro" id="IPR036865">
    <property type="entry name" value="CRAL-TRIO_dom_sf"/>
</dbReference>
<evidence type="ECO:0000313" key="6">
    <source>
        <dbReference type="EnsemblProtists" id="PYU1_T009489"/>
    </source>
</evidence>
<evidence type="ECO:0000256" key="1">
    <source>
        <dbReference type="ARBA" id="ARBA00008355"/>
    </source>
</evidence>
<sequence>MEESNMPPIALGAIASWYDANPCQSASIPAPHDTTNNAPHRPIFPVDEALNARISLWNGAIWRLQLDAIVNSTNESLKDTSGLCRHILEAAGKEIWVECEAVGTCRTGEAVITRGCQLPARHIIHTVGPRYNLKYKNAAENALHMCYRSSLSVAKEENVRTIALSCIYIKRKGYPRDDAAHIAARTVRRFLEHYRDDFDRVVFCVDSLEDQMIYESILPLYFPRTAEDELKQLSRLASHHLGDEFGEPIIEERKIRIRSLGSRAQDNQLEASQSGQLDYEDDDSTDDEETALQDFREMSIDPDIERLEKLRQLQQEREKRALKEQAAVKKQNASVLNYQTALAQAQRERFDDLRAMKFLYNAGVDHSGCPVIVYLACNLPVDDVDLDRVMLYVIQTMDAIVENTYSVMYVHTDVKDENQPNASWLKRLFRTFASKYQANLRFFYMLEPTMWLKLLVLISKGFVSSEFYKKIVYLPTVKDIDNVAETLDLPAHIYPKKAKAPEQPLEAVDPSAPPTSNQHEEHEAVL</sequence>
<keyword evidence="2" id="KW-0175">Coiled coil</keyword>
<dbReference type="PROSITE" id="PS50191">
    <property type="entry name" value="CRAL_TRIO"/>
    <property type="match status" value="1"/>
</dbReference>
<feature type="region of interest" description="Disordered" evidence="3">
    <location>
        <begin position="265"/>
        <end position="288"/>
    </location>
</feature>
<dbReference type="Proteomes" id="UP000019132">
    <property type="component" value="Unassembled WGS sequence"/>
</dbReference>
<dbReference type="Gene3D" id="3.40.525.10">
    <property type="entry name" value="CRAL-TRIO lipid binding domain"/>
    <property type="match status" value="1"/>
</dbReference>
<evidence type="ECO:0000256" key="2">
    <source>
        <dbReference type="SAM" id="Coils"/>
    </source>
</evidence>
<feature type="domain" description="CRAL-TRIO" evidence="4">
    <location>
        <begin position="346"/>
        <end position="506"/>
    </location>
</feature>
<reference evidence="6" key="3">
    <citation type="submission" date="2015-02" db="UniProtKB">
        <authorList>
            <consortium name="EnsemblProtists"/>
        </authorList>
    </citation>
    <scope>IDENTIFICATION</scope>
    <source>
        <strain evidence="6">DAOM BR144</strain>
    </source>
</reference>
<dbReference type="SMART" id="SM00516">
    <property type="entry name" value="SEC14"/>
    <property type="match status" value="1"/>
</dbReference>
<comment type="similarity">
    <text evidence="1">Belongs to the GDAP2 family.</text>
</comment>
<accession>K3WWZ1</accession>
<keyword evidence="7" id="KW-1185">Reference proteome</keyword>
<dbReference type="OMA" id="IHPTFWT"/>
<dbReference type="PROSITE" id="PS51154">
    <property type="entry name" value="MACRO"/>
    <property type="match status" value="1"/>
</dbReference>
<feature type="coiled-coil region" evidence="2">
    <location>
        <begin position="304"/>
        <end position="348"/>
    </location>
</feature>
<dbReference type="SUPFAM" id="SSF52087">
    <property type="entry name" value="CRAL/TRIO domain"/>
    <property type="match status" value="1"/>
</dbReference>
<dbReference type="Pfam" id="PF01661">
    <property type="entry name" value="Macro"/>
    <property type="match status" value="1"/>
</dbReference>
<reference evidence="7" key="1">
    <citation type="journal article" date="2010" name="Genome Biol.">
        <title>Genome sequence of the necrotrophic plant pathogen Pythium ultimum reveals original pathogenicity mechanisms and effector repertoire.</title>
        <authorList>
            <person name="Levesque C.A."/>
            <person name="Brouwer H."/>
            <person name="Cano L."/>
            <person name="Hamilton J.P."/>
            <person name="Holt C."/>
            <person name="Huitema E."/>
            <person name="Raffaele S."/>
            <person name="Robideau G.P."/>
            <person name="Thines M."/>
            <person name="Win J."/>
            <person name="Zerillo M.M."/>
            <person name="Beakes G.W."/>
            <person name="Boore J.L."/>
            <person name="Busam D."/>
            <person name="Dumas B."/>
            <person name="Ferriera S."/>
            <person name="Fuerstenberg S.I."/>
            <person name="Gachon C.M."/>
            <person name="Gaulin E."/>
            <person name="Govers F."/>
            <person name="Grenville-Briggs L."/>
            <person name="Horner N."/>
            <person name="Hostetler J."/>
            <person name="Jiang R.H."/>
            <person name="Johnson J."/>
            <person name="Krajaejun T."/>
            <person name="Lin H."/>
            <person name="Meijer H.J."/>
            <person name="Moore B."/>
            <person name="Morris P."/>
            <person name="Phuntmart V."/>
            <person name="Puiu D."/>
            <person name="Shetty J."/>
            <person name="Stajich J.E."/>
            <person name="Tripathy S."/>
            <person name="Wawra S."/>
            <person name="van West P."/>
            <person name="Whitty B.R."/>
            <person name="Coutinho P.M."/>
            <person name="Henrissat B."/>
            <person name="Martin F."/>
            <person name="Thomas P.D."/>
            <person name="Tyler B.M."/>
            <person name="De Vries R.P."/>
            <person name="Kamoun S."/>
            <person name="Yandell M."/>
            <person name="Tisserat N."/>
            <person name="Buell C.R."/>
        </authorList>
    </citation>
    <scope>NUCLEOTIDE SEQUENCE</scope>
    <source>
        <strain evidence="7">DAOM:BR144</strain>
    </source>
</reference>
<dbReference type="InterPro" id="IPR035793">
    <property type="entry name" value="Macro_GDAP2"/>
</dbReference>
<proteinExistence type="inferred from homology"/>
<dbReference type="HOGENOM" id="CLU_026877_0_0_1"/>
<dbReference type="AlphaFoldDB" id="K3WWZ1"/>
<dbReference type="CDD" id="cd02905">
    <property type="entry name" value="Macro_GDAP2-like"/>
    <property type="match status" value="1"/>
</dbReference>
<organism evidence="6 7">
    <name type="scientific">Globisporangium ultimum (strain ATCC 200006 / CBS 805.95 / DAOM BR144)</name>
    <name type="common">Pythium ultimum</name>
    <dbReference type="NCBI Taxonomy" id="431595"/>
    <lineage>
        <taxon>Eukaryota</taxon>
        <taxon>Sar</taxon>
        <taxon>Stramenopiles</taxon>
        <taxon>Oomycota</taxon>
        <taxon>Peronosporomycetes</taxon>
        <taxon>Pythiales</taxon>
        <taxon>Pythiaceae</taxon>
        <taxon>Globisporangium</taxon>
    </lineage>
</organism>
<dbReference type="STRING" id="431595.K3WWZ1"/>
<dbReference type="Gene3D" id="3.40.220.10">
    <property type="entry name" value="Leucine Aminopeptidase, subunit E, domain 1"/>
    <property type="match status" value="1"/>
</dbReference>
<dbReference type="InterPro" id="IPR001251">
    <property type="entry name" value="CRAL-TRIO_dom"/>
</dbReference>
<dbReference type="PANTHER" id="PTHR11106:SF72">
    <property type="entry name" value="GANGLIOSIDE-INDUCED DIFFERENTIATION-ASSOCIATED PROTEIN 2"/>
    <property type="match status" value="1"/>
</dbReference>
<dbReference type="SUPFAM" id="SSF52949">
    <property type="entry name" value="Macro domain-like"/>
    <property type="match status" value="1"/>
</dbReference>
<protein>
    <recommendedName>
        <fullName evidence="8">Macro domain-containing protein</fullName>
    </recommendedName>
</protein>
<dbReference type="Pfam" id="PF13716">
    <property type="entry name" value="CRAL_TRIO_2"/>
    <property type="match status" value="1"/>
</dbReference>
<dbReference type="SMART" id="SM00506">
    <property type="entry name" value="A1pp"/>
    <property type="match status" value="1"/>
</dbReference>
<evidence type="ECO:0000259" key="5">
    <source>
        <dbReference type="PROSITE" id="PS51154"/>
    </source>
</evidence>
<dbReference type="EMBL" id="GL376622">
    <property type="status" value="NOT_ANNOTATED_CDS"/>
    <property type="molecule type" value="Genomic_DNA"/>
</dbReference>
<dbReference type="InParanoid" id="K3WWZ1"/>
<dbReference type="VEuPathDB" id="FungiDB:PYU1_G009471"/>
<dbReference type="CDD" id="cd00170">
    <property type="entry name" value="SEC14"/>
    <property type="match status" value="1"/>
</dbReference>
<dbReference type="EnsemblProtists" id="PYU1_T009489">
    <property type="protein sequence ID" value="PYU1_T009489"/>
    <property type="gene ID" value="PYU1_G009471"/>
</dbReference>
<feature type="domain" description="Macro" evidence="5">
    <location>
        <begin position="41"/>
        <end position="222"/>
    </location>
</feature>
<feature type="region of interest" description="Disordered" evidence="3">
    <location>
        <begin position="500"/>
        <end position="526"/>
    </location>
</feature>
<dbReference type="InterPro" id="IPR002589">
    <property type="entry name" value="Macro_dom"/>
</dbReference>
<reference evidence="7" key="2">
    <citation type="submission" date="2010-04" db="EMBL/GenBank/DDBJ databases">
        <authorList>
            <person name="Buell R."/>
            <person name="Hamilton J."/>
            <person name="Hostetler J."/>
        </authorList>
    </citation>
    <scope>NUCLEOTIDE SEQUENCE [LARGE SCALE GENOMIC DNA]</scope>
    <source>
        <strain evidence="7">DAOM:BR144</strain>
    </source>
</reference>
<name>K3WWZ1_GLOUD</name>
<dbReference type="PANTHER" id="PTHR11106">
    <property type="entry name" value="GANGLIOSIDE INDUCED DIFFERENTIATION ASSOCIATED PROTEIN 2-RELATED"/>
    <property type="match status" value="1"/>
</dbReference>
<evidence type="ECO:0000313" key="7">
    <source>
        <dbReference type="Proteomes" id="UP000019132"/>
    </source>
</evidence>
<feature type="compositionally biased region" description="Polar residues" evidence="3">
    <location>
        <begin position="265"/>
        <end position="276"/>
    </location>
</feature>
<feature type="compositionally biased region" description="Acidic residues" evidence="3">
    <location>
        <begin position="278"/>
        <end position="288"/>
    </location>
</feature>
<dbReference type="InterPro" id="IPR043472">
    <property type="entry name" value="Macro_dom-like"/>
</dbReference>
<dbReference type="eggNOG" id="KOG2633">
    <property type="taxonomic scope" value="Eukaryota"/>
</dbReference>
<evidence type="ECO:0008006" key="8">
    <source>
        <dbReference type="Google" id="ProtNLM"/>
    </source>
</evidence>
<evidence type="ECO:0000256" key="3">
    <source>
        <dbReference type="SAM" id="MobiDB-lite"/>
    </source>
</evidence>
<evidence type="ECO:0000259" key="4">
    <source>
        <dbReference type="PROSITE" id="PS50191"/>
    </source>
</evidence>